<dbReference type="KEGG" id="nmv:NITMOv2_1826"/>
<evidence type="ECO:0000313" key="1">
    <source>
        <dbReference type="EMBL" id="ALA58246.1"/>
    </source>
</evidence>
<keyword evidence="2" id="KW-1185">Reference proteome</keyword>
<protein>
    <submittedName>
        <fullName evidence="1">Uncharacterized protein</fullName>
    </submittedName>
</protein>
<sequence length="478" mass="54769">MHTMKSRTIPLRTLIISLCIVGMFLEISGLIWSSKKDKPSETFLKLTEPVPHVLDNPLENGYFLLLGFAAASGADPVQVGYDIWLEADGRSLPQEFDFEKPGRSELRVPVGIDDVLPEWKASNPLEEFQRRDALFRTSAARYRILLQRYDQWLRMRFEDWGYAHTGAPRVEELMSTHRLYVADGFAQQSRLGLERLTRDVTRWRIVLREARTLSMKVLAEVMLEDDVEFLSRLISQPTVDRTLLTQALHLLQPLTRSEYSLRWPVQSEFVLGYRREQRSDRTLIPQERRDNSTTASLARAAHLQPELFKTVEHPRTHRFFGMSSASQRTWDTYAMFYDATIKAADSVHSPLPKLRDVARDSPLTLLERMTNPLEFDPNWEPFAQRLVETDARLRLASLQILLRNPATTATIPTRLAEVGSMYFDPFTGFPMLWSPTQKRLYSVGKDGLDDGGDPTFDISVPLTPAMDPSMAVAKRAAR</sequence>
<dbReference type="PATRIC" id="fig|42253.5.peg.1796"/>
<dbReference type="EMBL" id="CP011801">
    <property type="protein sequence ID" value="ALA58246.1"/>
    <property type="molecule type" value="Genomic_DNA"/>
</dbReference>
<accession>A0A0K2GBA1</accession>
<evidence type="ECO:0000313" key="2">
    <source>
        <dbReference type="Proteomes" id="UP000069205"/>
    </source>
</evidence>
<reference evidence="1 2" key="1">
    <citation type="journal article" date="2015" name="Proc. Natl. Acad. Sci. U.S.A.">
        <title>Expanded metabolic versatility of ubiquitous nitrite-oxidizing bacteria from the genus Nitrospira.</title>
        <authorList>
            <person name="Koch H."/>
            <person name="Lucker S."/>
            <person name="Albertsen M."/>
            <person name="Kitzinger K."/>
            <person name="Herbold C."/>
            <person name="Spieck E."/>
            <person name="Nielsen P.H."/>
            <person name="Wagner M."/>
            <person name="Daims H."/>
        </authorList>
    </citation>
    <scope>NUCLEOTIDE SEQUENCE [LARGE SCALE GENOMIC DNA]</scope>
    <source>
        <strain evidence="1 2">NSP M-1</strain>
    </source>
</reference>
<dbReference type="STRING" id="42253.NITMOv2_1826"/>
<dbReference type="Proteomes" id="UP000069205">
    <property type="component" value="Chromosome"/>
</dbReference>
<organism evidence="1 2">
    <name type="scientific">Nitrospira moscoviensis</name>
    <dbReference type="NCBI Taxonomy" id="42253"/>
    <lineage>
        <taxon>Bacteria</taxon>
        <taxon>Pseudomonadati</taxon>
        <taxon>Nitrospirota</taxon>
        <taxon>Nitrospiria</taxon>
        <taxon>Nitrospirales</taxon>
        <taxon>Nitrospiraceae</taxon>
        <taxon>Nitrospira</taxon>
    </lineage>
</organism>
<proteinExistence type="predicted"/>
<dbReference type="AlphaFoldDB" id="A0A0K2GBA1"/>
<gene>
    <name evidence="1" type="ORF">NITMOv2_1826</name>
</gene>
<name>A0A0K2GBA1_NITMO</name>